<evidence type="ECO:0000256" key="1">
    <source>
        <dbReference type="SAM" id="MobiDB-lite"/>
    </source>
</evidence>
<dbReference type="Proteomes" id="UP000325440">
    <property type="component" value="Unassembled WGS sequence"/>
</dbReference>
<keyword evidence="3" id="KW-1185">Reference proteome</keyword>
<organism evidence="2 3">
    <name type="scientific">Cinara cedri</name>
    <dbReference type="NCBI Taxonomy" id="506608"/>
    <lineage>
        <taxon>Eukaryota</taxon>
        <taxon>Metazoa</taxon>
        <taxon>Ecdysozoa</taxon>
        <taxon>Arthropoda</taxon>
        <taxon>Hexapoda</taxon>
        <taxon>Insecta</taxon>
        <taxon>Pterygota</taxon>
        <taxon>Neoptera</taxon>
        <taxon>Paraneoptera</taxon>
        <taxon>Hemiptera</taxon>
        <taxon>Sternorrhyncha</taxon>
        <taxon>Aphidomorpha</taxon>
        <taxon>Aphidoidea</taxon>
        <taxon>Aphididae</taxon>
        <taxon>Lachninae</taxon>
        <taxon>Cinara</taxon>
    </lineage>
</organism>
<evidence type="ECO:0000313" key="2">
    <source>
        <dbReference type="EMBL" id="VVC35354.1"/>
    </source>
</evidence>
<dbReference type="EMBL" id="CABPRJ010001426">
    <property type="protein sequence ID" value="VVC35354.1"/>
    <property type="molecule type" value="Genomic_DNA"/>
</dbReference>
<reference evidence="2 3" key="1">
    <citation type="submission" date="2019-08" db="EMBL/GenBank/DDBJ databases">
        <authorList>
            <person name="Alioto T."/>
            <person name="Alioto T."/>
            <person name="Gomez Garrido J."/>
        </authorList>
    </citation>
    <scope>NUCLEOTIDE SEQUENCE [LARGE SCALE GENOMIC DNA]</scope>
</reference>
<sequence length="101" mass="11727">MNLMLNTLASIMDKFHMKINTTKTKTMAARRNQIYTQPSIKQNNIELLRGKDLEDIQEHHTSKSQTSHGCQILFTVEKRGKQQRQSYHDKALPLDDDNDSI</sequence>
<gene>
    <name evidence="2" type="ORF">CINCED_3A014640</name>
</gene>
<protein>
    <recommendedName>
        <fullName evidence="4">Reverse transcriptase domain</fullName>
    </recommendedName>
</protein>
<proteinExistence type="predicted"/>
<feature type="region of interest" description="Disordered" evidence="1">
    <location>
        <begin position="78"/>
        <end position="101"/>
    </location>
</feature>
<evidence type="ECO:0000313" key="3">
    <source>
        <dbReference type="Proteomes" id="UP000325440"/>
    </source>
</evidence>
<evidence type="ECO:0008006" key="4">
    <source>
        <dbReference type="Google" id="ProtNLM"/>
    </source>
</evidence>
<feature type="compositionally biased region" description="Basic and acidic residues" evidence="1">
    <location>
        <begin position="78"/>
        <end position="93"/>
    </location>
</feature>
<dbReference type="AlphaFoldDB" id="A0A5E4N112"/>
<accession>A0A5E4N112</accession>
<name>A0A5E4N112_9HEMI</name>